<keyword evidence="4" id="KW-1185">Reference proteome</keyword>
<evidence type="ECO:0000259" key="2">
    <source>
        <dbReference type="PROSITE" id="PS50975"/>
    </source>
</evidence>
<dbReference type="PANTHER" id="PTHR48066:SF1">
    <property type="entry name" value="CARNOSINE SYNTHASE 1"/>
    <property type="match status" value="1"/>
</dbReference>
<evidence type="ECO:0000256" key="1">
    <source>
        <dbReference type="PROSITE-ProRule" id="PRU00409"/>
    </source>
</evidence>
<protein>
    <recommendedName>
        <fullName evidence="2">ATP-grasp domain-containing protein</fullName>
    </recommendedName>
</protein>
<evidence type="ECO:0000313" key="4">
    <source>
        <dbReference type="Proteomes" id="UP001519460"/>
    </source>
</evidence>
<dbReference type="GO" id="GO:0005524">
    <property type="term" value="F:ATP binding"/>
    <property type="evidence" value="ECO:0007669"/>
    <property type="project" value="UniProtKB-UniRule"/>
</dbReference>
<dbReference type="Gene3D" id="3.30.470.20">
    <property type="entry name" value="ATP-grasp fold, B domain"/>
    <property type="match status" value="1"/>
</dbReference>
<dbReference type="InterPro" id="IPR011761">
    <property type="entry name" value="ATP-grasp"/>
</dbReference>
<dbReference type="PANTHER" id="PTHR48066">
    <property type="entry name" value="CARNOSINE SYNTHASE 1"/>
    <property type="match status" value="1"/>
</dbReference>
<dbReference type="AlphaFoldDB" id="A0ABD0LLD0"/>
<sequence>MSHSFCSCVLSGTVPSCRMQDKVAKYIQYDASDHANDKDHCDVIVQRVTSEFGDVDGCITLWDLYVPLTALVCARLGKPGIPHAGAFAAMSKTLTMNTLASVSGEKERGSLSKYTSSCYPVKSISDLENLHGQLNFPAILKVDFGAGSVATKLANSVQEGIDHFRNIQNLQKHSERSYYLGGSFSSTCMLAEYLEGSEHCVDLAIFHGELVCAFVSDKGPQIPPDVFKTVITMPSLLPEDKLESVITAAYECCMGLKLEHGVFDVDVMLTKSGPKLIEINPRVGGYCQREFILQCYKVDLAHLAFMVACDVRPTFASTVAKDTFSVSNGVTKFSASSERSEDDAIPSSRAIGGKGTTLTVDGRCLKPSSTDSFQDDQLDNYLSEKNEKSSLPVNEAPGSLPQLTTKVLDKNGITSFPDRDEQVVYPKLNGSGTSPLTEVFTHEAVMGNGETSALPITNGVEVLYDSAKHLPDGTTNSEPLKVTTAGESVFGNETAILFSRNALSPILPHSCHVVGMYCHPWRHGAALKSTANPLVLQDLHDKGEILFLRHERELLEQPHEISFCTVAVKDESFSVARSKLIQVCRRLGLDCDATPVEDLLGYFHS</sequence>
<keyword evidence="1" id="KW-0547">Nucleotide-binding</keyword>
<feature type="domain" description="ATP-grasp" evidence="2">
    <location>
        <begin position="108"/>
        <end position="309"/>
    </location>
</feature>
<dbReference type="Proteomes" id="UP001519460">
    <property type="component" value="Unassembled WGS sequence"/>
</dbReference>
<comment type="caution">
    <text evidence="3">The sequence shown here is derived from an EMBL/GenBank/DDBJ whole genome shotgun (WGS) entry which is preliminary data.</text>
</comment>
<dbReference type="SUPFAM" id="SSF56059">
    <property type="entry name" value="Glutathione synthetase ATP-binding domain-like"/>
    <property type="match status" value="1"/>
</dbReference>
<name>A0ABD0LLD0_9CAEN</name>
<dbReference type="Gene3D" id="3.40.50.20">
    <property type="match status" value="1"/>
</dbReference>
<accession>A0ABD0LLD0</accession>
<proteinExistence type="predicted"/>
<gene>
    <name evidence="3" type="ORF">BaRGS_00008909</name>
</gene>
<keyword evidence="1" id="KW-0067">ATP-binding</keyword>
<reference evidence="3 4" key="1">
    <citation type="journal article" date="2023" name="Sci. Data">
        <title>Genome assembly of the Korean intertidal mud-creeper Batillaria attramentaria.</title>
        <authorList>
            <person name="Patra A.K."/>
            <person name="Ho P.T."/>
            <person name="Jun S."/>
            <person name="Lee S.J."/>
            <person name="Kim Y."/>
            <person name="Won Y.J."/>
        </authorList>
    </citation>
    <scope>NUCLEOTIDE SEQUENCE [LARGE SCALE GENOMIC DNA]</scope>
    <source>
        <strain evidence="3">Wonlab-2016</strain>
    </source>
</reference>
<dbReference type="Pfam" id="PF13535">
    <property type="entry name" value="ATP-grasp_4"/>
    <property type="match status" value="1"/>
</dbReference>
<dbReference type="PROSITE" id="PS50975">
    <property type="entry name" value="ATP_GRASP"/>
    <property type="match status" value="1"/>
</dbReference>
<evidence type="ECO:0000313" key="3">
    <source>
        <dbReference type="EMBL" id="KAK7499818.1"/>
    </source>
</evidence>
<dbReference type="InterPro" id="IPR031046">
    <property type="entry name" value="CARNS1"/>
</dbReference>
<organism evidence="3 4">
    <name type="scientific">Batillaria attramentaria</name>
    <dbReference type="NCBI Taxonomy" id="370345"/>
    <lineage>
        <taxon>Eukaryota</taxon>
        <taxon>Metazoa</taxon>
        <taxon>Spiralia</taxon>
        <taxon>Lophotrochozoa</taxon>
        <taxon>Mollusca</taxon>
        <taxon>Gastropoda</taxon>
        <taxon>Caenogastropoda</taxon>
        <taxon>Sorbeoconcha</taxon>
        <taxon>Cerithioidea</taxon>
        <taxon>Batillariidae</taxon>
        <taxon>Batillaria</taxon>
    </lineage>
</organism>
<dbReference type="EMBL" id="JACVVK020000041">
    <property type="protein sequence ID" value="KAK7499818.1"/>
    <property type="molecule type" value="Genomic_DNA"/>
</dbReference>